<reference evidence="3" key="1">
    <citation type="submission" date="2020-11" db="EMBL/GenBank/DDBJ databases">
        <authorList>
            <person name="Tran Van P."/>
        </authorList>
    </citation>
    <scope>NUCLEOTIDE SEQUENCE</scope>
</reference>
<feature type="region of interest" description="Disordered" evidence="1">
    <location>
        <begin position="277"/>
        <end position="314"/>
    </location>
</feature>
<dbReference type="Pfam" id="PF00168">
    <property type="entry name" value="C2"/>
    <property type="match status" value="1"/>
</dbReference>
<sequence>MLQICYDMKAAILYVTIIEAHNLQKLTGGQSPDPFVKCYLLPPRIVDNQRRTRYFYRCLNPKWKQTMVYPNIKLDDFKRKYLELSVWSFSIYTPHIFLGQVVIDLSGVGNELELKTNGHKYAQNSTSGGKSVVRRDGIDPEKWPLEDVMTTTASSVAMPSVVRRPIIATSTRNKLTVLGERLMNRQNERRRSGSSTESSRSVGNELELKTNGHKYAQNSTSGGKSVVRRDGIDPEKWPLEDVMTTTASSVAMPSVVRRPIIATSTRNKLTVLGERLMNRQNERRRSGSSTESSRITNMSQLSQHYGEDRSRERPIPSAAVGLSTHPLLASIGGQGSAAPPYCKLL</sequence>
<dbReference type="GO" id="GO:0006887">
    <property type="term" value="P:exocytosis"/>
    <property type="evidence" value="ECO:0007669"/>
    <property type="project" value="TreeGrafter"/>
</dbReference>
<evidence type="ECO:0000256" key="1">
    <source>
        <dbReference type="SAM" id="MobiDB-lite"/>
    </source>
</evidence>
<dbReference type="SMART" id="SM00239">
    <property type="entry name" value="C2"/>
    <property type="match status" value="1"/>
</dbReference>
<dbReference type="EMBL" id="CAJPIZ010005398">
    <property type="protein sequence ID" value="CAG2108568.1"/>
    <property type="molecule type" value="Genomic_DNA"/>
</dbReference>
<dbReference type="PANTHER" id="PTHR45716">
    <property type="entry name" value="BITESIZE, ISOFORM I"/>
    <property type="match status" value="1"/>
</dbReference>
<evidence type="ECO:0000313" key="3">
    <source>
        <dbReference type="EMBL" id="CAD7628138.1"/>
    </source>
</evidence>
<gene>
    <name evidence="3" type="ORF">OSB1V03_LOCUS8560</name>
</gene>
<dbReference type="SUPFAM" id="SSF49562">
    <property type="entry name" value="C2 domain (Calcium/lipid-binding domain, CaLB)"/>
    <property type="match status" value="1"/>
</dbReference>
<dbReference type="InterPro" id="IPR000008">
    <property type="entry name" value="C2_dom"/>
</dbReference>
<dbReference type="EMBL" id="OC859973">
    <property type="protein sequence ID" value="CAD7628138.1"/>
    <property type="molecule type" value="Genomic_DNA"/>
</dbReference>
<keyword evidence="4" id="KW-1185">Reference proteome</keyword>
<feature type="compositionally biased region" description="Basic and acidic residues" evidence="1">
    <location>
        <begin position="305"/>
        <end position="314"/>
    </location>
</feature>
<proteinExistence type="predicted"/>
<dbReference type="GO" id="GO:0042043">
    <property type="term" value="F:neurexin family protein binding"/>
    <property type="evidence" value="ECO:0007669"/>
    <property type="project" value="TreeGrafter"/>
</dbReference>
<dbReference type="Gene3D" id="2.60.40.150">
    <property type="entry name" value="C2 domain"/>
    <property type="match status" value="1"/>
</dbReference>
<dbReference type="PROSITE" id="PS50004">
    <property type="entry name" value="C2"/>
    <property type="match status" value="1"/>
</dbReference>
<evidence type="ECO:0000259" key="2">
    <source>
        <dbReference type="PROSITE" id="PS50004"/>
    </source>
</evidence>
<dbReference type="InterPro" id="IPR035892">
    <property type="entry name" value="C2_domain_sf"/>
</dbReference>
<organism evidence="3">
    <name type="scientific">Medioppia subpectinata</name>
    <dbReference type="NCBI Taxonomy" id="1979941"/>
    <lineage>
        <taxon>Eukaryota</taxon>
        <taxon>Metazoa</taxon>
        <taxon>Ecdysozoa</taxon>
        <taxon>Arthropoda</taxon>
        <taxon>Chelicerata</taxon>
        <taxon>Arachnida</taxon>
        <taxon>Acari</taxon>
        <taxon>Acariformes</taxon>
        <taxon>Sarcoptiformes</taxon>
        <taxon>Oribatida</taxon>
        <taxon>Brachypylina</taxon>
        <taxon>Oppioidea</taxon>
        <taxon>Oppiidae</taxon>
        <taxon>Medioppia</taxon>
    </lineage>
</organism>
<accession>A0A7R9KRN9</accession>
<name>A0A7R9KRN9_9ACAR</name>
<dbReference type="PANTHER" id="PTHR45716:SF2">
    <property type="entry name" value="BITESIZE, ISOFORM I"/>
    <property type="match status" value="1"/>
</dbReference>
<dbReference type="AlphaFoldDB" id="A0A7R9KRN9"/>
<dbReference type="OrthoDB" id="67688at2759"/>
<feature type="compositionally biased region" description="Basic and acidic residues" evidence="1">
    <location>
        <begin position="182"/>
        <end position="191"/>
    </location>
</feature>
<protein>
    <recommendedName>
        <fullName evidence="2">C2 domain-containing protein</fullName>
    </recommendedName>
</protein>
<feature type="region of interest" description="Disordered" evidence="1">
    <location>
        <begin position="180"/>
        <end position="231"/>
    </location>
</feature>
<feature type="domain" description="C2" evidence="2">
    <location>
        <begin position="1"/>
        <end position="119"/>
    </location>
</feature>
<dbReference type="Proteomes" id="UP000759131">
    <property type="component" value="Unassembled WGS sequence"/>
</dbReference>
<evidence type="ECO:0000313" key="4">
    <source>
        <dbReference type="Proteomes" id="UP000759131"/>
    </source>
</evidence>